<dbReference type="Proteomes" id="UP000440578">
    <property type="component" value="Unassembled WGS sequence"/>
</dbReference>
<proteinExistence type="predicted"/>
<dbReference type="OrthoDB" id="6344485at2759"/>
<keyword evidence="3" id="KW-1185">Reference proteome</keyword>
<protein>
    <submittedName>
        <fullName evidence="2">Uncharacterized protein</fullName>
    </submittedName>
</protein>
<organism evidence="2 3">
    <name type="scientific">Amphibalanus amphitrite</name>
    <name type="common">Striped barnacle</name>
    <name type="synonym">Balanus amphitrite</name>
    <dbReference type="NCBI Taxonomy" id="1232801"/>
    <lineage>
        <taxon>Eukaryota</taxon>
        <taxon>Metazoa</taxon>
        <taxon>Ecdysozoa</taxon>
        <taxon>Arthropoda</taxon>
        <taxon>Crustacea</taxon>
        <taxon>Multicrustacea</taxon>
        <taxon>Cirripedia</taxon>
        <taxon>Thoracica</taxon>
        <taxon>Thoracicalcarea</taxon>
        <taxon>Balanomorpha</taxon>
        <taxon>Balanoidea</taxon>
        <taxon>Balanidae</taxon>
        <taxon>Amphibalaninae</taxon>
        <taxon>Amphibalanus</taxon>
    </lineage>
</organism>
<sequence length="77" mass="8916">MTPVDDIKYLINSVILGEEPSVEDFILFIGTLVAFIAFILWCCFPVIPKDSQPNSENQYRHYKKTDANAMYKELQRS</sequence>
<dbReference type="AlphaFoldDB" id="A0A6A4VXJ3"/>
<evidence type="ECO:0000313" key="3">
    <source>
        <dbReference type="Proteomes" id="UP000440578"/>
    </source>
</evidence>
<reference evidence="2 3" key="1">
    <citation type="submission" date="2019-07" db="EMBL/GenBank/DDBJ databases">
        <title>Draft genome assembly of a fouling barnacle, Amphibalanus amphitrite (Darwin, 1854): The first reference genome for Thecostraca.</title>
        <authorList>
            <person name="Kim W."/>
        </authorList>
    </citation>
    <scope>NUCLEOTIDE SEQUENCE [LARGE SCALE GENOMIC DNA]</scope>
    <source>
        <strain evidence="2">SNU_AA5</strain>
        <tissue evidence="2">Soma without cirri and trophi</tissue>
    </source>
</reference>
<evidence type="ECO:0000313" key="2">
    <source>
        <dbReference type="EMBL" id="KAF0295592.1"/>
    </source>
</evidence>
<gene>
    <name evidence="2" type="ORF">FJT64_000604</name>
</gene>
<keyword evidence="1" id="KW-0812">Transmembrane</keyword>
<keyword evidence="1" id="KW-0472">Membrane</keyword>
<name>A0A6A4VXJ3_AMPAM</name>
<accession>A0A6A4VXJ3</accession>
<evidence type="ECO:0000256" key="1">
    <source>
        <dbReference type="SAM" id="Phobius"/>
    </source>
</evidence>
<keyword evidence="1" id="KW-1133">Transmembrane helix</keyword>
<feature type="transmembrane region" description="Helical" evidence="1">
    <location>
        <begin position="25"/>
        <end position="47"/>
    </location>
</feature>
<comment type="caution">
    <text evidence="2">The sequence shown here is derived from an EMBL/GenBank/DDBJ whole genome shotgun (WGS) entry which is preliminary data.</text>
</comment>
<dbReference type="EMBL" id="VIIS01001609">
    <property type="protein sequence ID" value="KAF0295592.1"/>
    <property type="molecule type" value="Genomic_DNA"/>
</dbReference>